<dbReference type="Proteomes" id="UP000655366">
    <property type="component" value="Unassembled WGS sequence"/>
</dbReference>
<comment type="caution">
    <text evidence="1">The sequence shown here is derived from an EMBL/GenBank/DDBJ whole genome shotgun (WGS) entry which is preliminary data.</text>
</comment>
<dbReference type="EMBL" id="JADNYM010000005">
    <property type="protein sequence ID" value="MBG0738831.1"/>
    <property type="molecule type" value="Genomic_DNA"/>
</dbReference>
<organism evidence="1 2">
    <name type="scientific">Arthrobacter terrae</name>
    <dbReference type="NCBI Taxonomy" id="2935737"/>
    <lineage>
        <taxon>Bacteria</taxon>
        <taxon>Bacillati</taxon>
        <taxon>Actinomycetota</taxon>
        <taxon>Actinomycetes</taxon>
        <taxon>Micrococcales</taxon>
        <taxon>Micrococcaceae</taxon>
        <taxon>Arthrobacter</taxon>
    </lineage>
</organism>
<reference evidence="1 2" key="1">
    <citation type="submission" date="2020-11" db="EMBL/GenBank/DDBJ databases">
        <title>Arthrobacter antarcticus sp. nov., isolated from Antarctic Soil.</title>
        <authorList>
            <person name="Li J."/>
        </authorList>
    </citation>
    <scope>NUCLEOTIDE SEQUENCE [LARGE SCALE GENOMIC DNA]</scope>
    <source>
        <strain evidence="1 2">Z1-20</strain>
    </source>
</reference>
<proteinExistence type="predicted"/>
<protein>
    <submittedName>
        <fullName evidence="1">Uncharacterized protein</fullName>
    </submittedName>
</protein>
<keyword evidence="2" id="KW-1185">Reference proteome</keyword>
<evidence type="ECO:0000313" key="1">
    <source>
        <dbReference type="EMBL" id="MBG0738831.1"/>
    </source>
</evidence>
<accession>A0A931CMX2</accession>
<evidence type="ECO:0000313" key="2">
    <source>
        <dbReference type="Proteomes" id="UP000655366"/>
    </source>
</evidence>
<dbReference type="AlphaFoldDB" id="A0A931CMX2"/>
<gene>
    <name evidence="1" type="ORF">IV500_05275</name>
</gene>
<name>A0A931CMX2_9MICC</name>
<sequence length="219" mass="24072">MTQQRHPVGIPTGGQFAATNHAEPDIALDSVSAARLILPDDSFLGQHARCPETRPAEWVFGQDDSIDAAVGTVMDGPLSRGVVNAQRRSAFHAWHDWAMTRALETRDPAFDDFVMGLRTGATSLYERRMDHYKPSLDRFKHGGTPVYVADHALQISGTKRASLEDREHWRKLLKRTPNEAWHRGHLAAGLVLSGADAYWGMRDTPDAAAIGVATPPSAE</sequence>
<dbReference type="RefSeq" id="WP_196395763.1">
    <property type="nucleotide sequence ID" value="NZ_JADNYM010000005.1"/>
</dbReference>